<dbReference type="AlphaFoldDB" id="A0A816JKX0"/>
<proteinExistence type="predicted"/>
<reference evidence="2" key="1">
    <citation type="submission" date="2021-01" db="EMBL/GenBank/DDBJ databases">
        <authorList>
            <consortium name="Genoscope - CEA"/>
            <person name="William W."/>
        </authorList>
    </citation>
    <scope>NUCLEOTIDE SEQUENCE</scope>
</reference>
<evidence type="ECO:0000313" key="2">
    <source>
        <dbReference type="EMBL" id="CAF1858892.1"/>
    </source>
</evidence>
<organism evidence="2">
    <name type="scientific">Brassica napus</name>
    <name type="common">Rape</name>
    <dbReference type="NCBI Taxonomy" id="3708"/>
    <lineage>
        <taxon>Eukaryota</taxon>
        <taxon>Viridiplantae</taxon>
        <taxon>Streptophyta</taxon>
        <taxon>Embryophyta</taxon>
        <taxon>Tracheophyta</taxon>
        <taxon>Spermatophyta</taxon>
        <taxon>Magnoliopsida</taxon>
        <taxon>eudicotyledons</taxon>
        <taxon>Gunneridae</taxon>
        <taxon>Pentapetalae</taxon>
        <taxon>rosids</taxon>
        <taxon>malvids</taxon>
        <taxon>Brassicales</taxon>
        <taxon>Brassicaceae</taxon>
        <taxon>Brassiceae</taxon>
        <taxon>Brassica</taxon>
    </lineage>
</organism>
<feature type="compositionally biased region" description="Basic and acidic residues" evidence="1">
    <location>
        <begin position="99"/>
        <end position="112"/>
    </location>
</feature>
<dbReference type="Proteomes" id="UP001295469">
    <property type="component" value="Chromosome C04"/>
</dbReference>
<dbReference type="EMBL" id="HG994368">
    <property type="protein sequence ID" value="CAF1858892.1"/>
    <property type="molecule type" value="Genomic_DNA"/>
</dbReference>
<feature type="region of interest" description="Disordered" evidence="1">
    <location>
        <begin position="93"/>
        <end position="112"/>
    </location>
</feature>
<gene>
    <name evidence="2" type="ORF">DARMORV10_C04P46510.1</name>
</gene>
<accession>A0A816JKX0</accession>
<evidence type="ECO:0000256" key="1">
    <source>
        <dbReference type="SAM" id="MobiDB-lite"/>
    </source>
</evidence>
<name>A0A816JKX0_BRANA</name>
<sequence length="112" mass="11859">MSKKGLDRGPGQLRLGAGRYWAEDLESRRLAGLVGRRRSSSGDGFFSDSDCMHVTGVLSSSSGSPHLRSTTGAASLLSSRTRASILLRSATGGSPFLHRVGEQGVKEDTKHS</sequence>
<protein>
    <submittedName>
        <fullName evidence="2">(rape) hypothetical protein</fullName>
    </submittedName>
</protein>